<accession>A0AAF0FH22</accession>
<feature type="region of interest" description="Disordered" evidence="13">
    <location>
        <begin position="1268"/>
        <end position="1337"/>
    </location>
</feature>
<dbReference type="PANTHER" id="PTHR24346:SF110">
    <property type="entry name" value="NON-SPECIFIC SERINE_THREONINE PROTEIN KINASE"/>
    <property type="match status" value="1"/>
</dbReference>
<feature type="compositionally biased region" description="Low complexity" evidence="13">
    <location>
        <begin position="820"/>
        <end position="830"/>
    </location>
</feature>
<feature type="compositionally biased region" description="Low complexity" evidence="13">
    <location>
        <begin position="876"/>
        <end position="893"/>
    </location>
</feature>
<dbReference type="SUPFAM" id="SSF56112">
    <property type="entry name" value="Protein kinase-like (PK-like)"/>
    <property type="match status" value="1"/>
</dbReference>
<evidence type="ECO:0000313" key="16">
    <source>
        <dbReference type="Proteomes" id="UP001214628"/>
    </source>
</evidence>
<feature type="region of interest" description="Disordered" evidence="13">
    <location>
        <begin position="1768"/>
        <end position="1800"/>
    </location>
</feature>
<dbReference type="GO" id="GO:0005940">
    <property type="term" value="C:septin ring"/>
    <property type="evidence" value="ECO:0007669"/>
    <property type="project" value="UniProtKB-ARBA"/>
</dbReference>
<dbReference type="InterPro" id="IPR008271">
    <property type="entry name" value="Ser/Thr_kinase_AS"/>
</dbReference>
<feature type="compositionally biased region" description="Low complexity" evidence="13">
    <location>
        <begin position="1186"/>
        <end position="1211"/>
    </location>
</feature>
<name>A0AAF0FH22_9BASI</name>
<feature type="compositionally biased region" description="Polar residues" evidence="13">
    <location>
        <begin position="1052"/>
        <end position="1073"/>
    </location>
</feature>
<evidence type="ECO:0000256" key="10">
    <source>
        <dbReference type="ARBA" id="ARBA00047899"/>
    </source>
</evidence>
<feature type="compositionally biased region" description="Low complexity" evidence="13">
    <location>
        <begin position="1099"/>
        <end position="1110"/>
    </location>
</feature>
<feature type="compositionally biased region" description="Low complexity" evidence="13">
    <location>
        <begin position="1670"/>
        <end position="1687"/>
    </location>
</feature>
<evidence type="ECO:0000313" key="15">
    <source>
        <dbReference type="EMBL" id="WFD44407.1"/>
    </source>
</evidence>
<feature type="compositionally biased region" description="Polar residues" evidence="13">
    <location>
        <begin position="56"/>
        <end position="81"/>
    </location>
</feature>
<keyword evidence="5" id="KW-0597">Phosphoprotein</keyword>
<feature type="compositionally biased region" description="Polar residues" evidence="13">
    <location>
        <begin position="1525"/>
        <end position="1538"/>
    </location>
</feature>
<comment type="similarity">
    <text evidence="2">Belongs to the protein kinase superfamily. CAMK Ser/Thr protein kinase family. NIM1 subfamily.</text>
</comment>
<dbReference type="Proteomes" id="UP001214628">
    <property type="component" value="Chromosome 4"/>
</dbReference>
<dbReference type="GO" id="GO:0005524">
    <property type="term" value="F:ATP binding"/>
    <property type="evidence" value="ECO:0007669"/>
    <property type="project" value="UniProtKB-UniRule"/>
</dbReference>
<dbReference type="InterPro" id="IPR000719">
    <property type="entry name" value="Prot_kinase_dom"/>
</dbReference>
<feature type="compositionally biased region" description="Polar residues" evidence="13">
    <location>
        <begin position="1"/>
        <end position="14"/>
    </location>
</feature>
<feature type="compositionally biased region" description="Polar residues" evidence="13">
    <location>
        <begin position="963"/>
        <end position="977"/>
    </location>
</feature>
<feature type="region of interest" description="Disordered" evidence="13">
    <location>
        <begin position="1"/>
        <end position="125"/>
    </location>
</feature>
<feature type="compositionally biased region" description="Polar residues" evidence="13">
    <location>
        <begin position="1414"/>
        <end position="1429"/>
    </location>
</feature>
<feature type="compositionally biased region" description="Polar residues" evidence="13">
    <location>
        <begin position="495"/>
        <end position="525"/>
    </location>
</feature>
<feature type="domain" description="Protein kinase" evidence="14">
    <location>
        <begin position="129"/>
        <end position="394"/>
    </location>
</feature>
<dbReference type="GO" id="GO:0035556">
    <property type="term" value="P:intracellular signal transduction"/>
    <property type="evidence" value="ECO:0007669"/>
    <property type="project" value="TreeGrafter"/>
</dbReference>
<feature type="compositionally biased region" description="Basic and acidic residues" evidence="13">
    <location>
        <begin position="930"/>
        <end position="944"/>
    </location>
</feature>
<feature type="compositionally biased region" description="Basic and acidic residues" evidence="13">
    <location>
        <begin position="794"/>
        <end position="805"/>
    </location>
</feature>
<feature type="compositionally biased region" description="Acidic residues" evidence="13">
    <location>
        <begin position="472"/>
        <end position="492"/>
    </location>
</feature>
<keyword evidence="4 15" id="KW-0723">Serine/threonine-protein kinase</keyword>
<feature type="region of interest" description="Disordered" evidence="13">
    <location>
        <begin position="1011"/>
        <end position="1032"/>
    </location>
</feature>
<feature type="region of interest" description="Disordered" evidence="13">
    <location>
        <begin position="1359"/>
        <end position="1378"/>
    </location>
</feature>
<feature type="compositionally biased region" description="Polar residues" evidence="13">
    <location>
        <begin position="1122"/>
        <end position="1134"/>
    </location>
</feature>
<feature type="compositionally biased region" description="Low complexity" evidence="13">
    <location>
        <begin position="948"/>
        <end position="959"/>
    </location>
</feature>
<evidence type="ECO:0000256" key="8">
    <source>
        <dbReference type="ARBA" id="ARBA00022777"/>
    </source>
</evidence>
<feature type="binding site" evidence="12">
    <location>
        <position position="158"/>
    </location>
    <ligand>
        <name>ATP</name>
        <dbReference type="ChEBI" id="CHEBI:30616"/>
    </ligand>
</feature>
<evidence type="ECO:0000256" key="11">
    <source>
        <dbReference type="ARBA" id="ARBA00048679"/>
    </source>
</evidence>
<evidence type="ECO:0000256" key="2">
    <source>
        <dbReference type="ARBA" id="ARBA00010791"/>
    </source>
</evidence>
<feature type="compositionally biased region" description="Basic and acidic residues" evidence="13">
    <location>
        <begin position="831"/>
        <end position="840"/>
    </location>
</feature>
<feature type="compositionally biased region" description="Pro residues" evidence="13">
    <location>
        <begin position="1173"/>
        <end position="1185"/>
    </location>
</feature>
<feature type="compositionally biased region" description="Polar residues" evidence="13">
    <location>
        <begin position="1545"/>
        <end position="1557"/>
    </location>
</feature>
<feature type="compositionally biased region" description="Polar residues" evidence="13">
    <location>
        <begin position="1327"/>
        <end position="1337"/>
    </location>
</feature>
<feature type="compositionally biased region" description="Polar residues" evidence="13">
    <location>
        <begin position="1773"/>
        <end position="1790"/>
    </location>
</feature>
<keyword evidence="6 15" id="KW-0808">Transferase</keyword>
<evidence type="ECO:0000256" key="5">
    <source>
        <dbReference type="ARBA" id="ARBA00022553"/>
    </source>
</evidence>
<feature type="region of interest" description="Disordered" evidence="13">
    <location>
        <begin position="710"/>
        <end position="845"/>
    </location>
</feature>
<evidence type="ECO:0000256" key="4">
    <source>
        <dbReference type="ARBA" id="ARBA00022527"/>
    </source>
</evidence>
<reference evidence="15" key="1">
    <citation type="submission" date="2023-02" db="EMBL/GenBank/DDBJ databases">
        <title>Mating type loci evolution in Malassezia.</title>
        <authorList>
            <person name="Coelho M.A."/>
        </authorList>
    </citation>
    <scope>NUCLEOTIDE SEQUENCE</scope>
    <source>
        <strain evidence="15">CBS 14136</strain>
    </source>
</reference>
<dbReference type="PANTHER" id="PTHR24346">
    <property type="entry name" value="MAP/MICROTUBULE AFFINITY-REGULATING KINASE"/>
    <property type="match status" value="1"/>
</dbReference>
<dbReference type="PROSITE" id="PS00107">
    <property type="entry name" value="PROTEIN_KINASE_ATP"/>
    <property type="match status" value="1"/>
</dbReference>
<feature type="region of interest" description="Disordered" evidence="13">
    <location>
        <begin position="1052"/>
        <end position="1212"/>
    </location>
</feature>
<comment type="subcellular location">
    <subcellularLocation>
        <location evidence="1">Bud neck</location>
    </subcellularLocation>
</comment>
<feature type="region of interest" description="Disordered" evidence="13">
    <location>
        <begin position="1616"/>
        <end position="1753"/>
    </location>
</feature>
<feature type="region of interest" description="Disordered" evidence="13">
    <location>
        <begin position="661"/>
        <end position="681"/>
    </location>
</feature>
<dbReference type="SMART" id="SM00220">
    <property type="entry name" value="S_TKc"/>
    <property type="match status" value="1"/>
</dbReference>
<keyword evidence="7 12" id="KW-0547">Nucleotide-binding</keyword>
<feature type="compositionally biased region" description="Polar residues" evidence="13">
    <location>
        <begin position="1481"/>
        <end position="1502"/>
    </location>
</feature>
<dbReference type="PROSITE" id="PS00108">
    <property type="entry name" value="PROTEIN_KINASE_ST"/>
    <property type="match status" value="1"/>
</dbReference>
<feature type="compositionally biased region" description="Polar residues" evidence="13">
    <location>
        <begin position="1619"/>
        <end position="1645"/>
    </location>
</feature>
<evidence type="ECO:0000259" key="14">
    <source>
        <dbReference type="PROSITE" id="PS50011"/>
    </source>
</evidence>
<evidence type="ECO:0000256" key="9">
    <source>
        <dbReference type="ARBA" id="ARBA00022840"/>
    </source>
</evidence>
<keyword evidence="8 15" id="KW-0418">Kinase</keyword>
<sequence>MTQVPTATVPPTSQRKSRPAAALRSVAQPLQAATNTFSGRKRQNENNTLFEKRPHTTNTRPSRTPISLTHTQPVHSQRTSQASMRSPAAGAAPALSNAVVQPSSQQRPATRLEREKKRHYNDPANVGPWKLGKVIGQGASGRVRHAIHERSQQHAAVKIIPKQMLINSRMSLRDLSAKQDKLTLGIEREIVIMKLIEHPNLLGLWDVYETSKELYLVMEYVAGGELFDYLVARGRLRPDEARNYFRQVIFGIGYCHQFSICHRDLKPENLLLDGSRTTVKVADFGMAALQPMEKMLETSCGSPHYASPEIVSGKSYDGTSSDIWSCGIILFALLCGRLPFDDPNIQTLLSKVRTGKFTMPEHLEPDAQNLIARMLEVNPQRRATMREICAHPWFTNYGALSSANPVSPPNDAFSAEPINLAEIDPDILGNLSTLWPEFSHEQIIRQLLQPKENWPKTFYSLLVHHRENHGTDDEEEDEEEEEDDHEDDDEQEQQATLTQPAVGSPNPLSTMDPVQTKPLPNSANDTAKGIRADTAADFVEDTTKATVDDTAMGHDEPVAVESTAEDAVANNAEDTVASTAKDNITGANVASTSDPMSIDESKRFASIVEKFHPSQQGLPTKPSQSNQTHTSVSIVTPLSTQEVSMEQESLLPPIKETAQNNLAQSELSSRDSSSPSVHTHANAVSIHEASQSADASESFSDQHQAETNMLGLTVNEPSKTIVRPTASTPPRLKPVHKDPVGDQSQVSDQGSIPTYDAMKHSKRDAVPTSVADTKPPLLPADQSRRSSGLNWRLSRADESEKDHHGWRQPQWLERFAHRQTSSPAPSSTSETEAHATEQKRSSFISALARPSLSSFRARNVIGRKTSMNDAAAQAKRSSTPNSSLTSSSRPSTSMAVESDTSRQSIRAVPSKPTMQQPSAYTPPLASIPIHAEKPLAKPKSELDSKPMQAQSDSVSAAAVKPLTENSQANSVKATPASSVGVPQPKAVESKLNAVEAPPPTPMKDLQFKQRASLDGSLASSSRKPIKNAAHSSIVPKSTLTSIASTSDAAPTNAVVSNATPSSVNTSATTSSMPPKSARVPSESSIDPNLSLSRNKEESSWSSSTGPITASPPVSSGPKYLGRSSSRISSPTANARTKPVLHATPASILKTEKETKVLSAPAQAQAPASVPASVPAPAPAPAPSPSQAPATASPAIPASSPKTPSSKPVAAPLSWTRRLPSVAPNVPKVEQRTVSNSTAEESLMDQFMHEIADELDSLDAIGGSFAVTNWPTPGQRASRQTSLASPQNVGQPSAAQLDTPSIRVDSGVWADPRLTSRDQLETSDESQPDTSISGLDNSGGVNFASFRPAFLADAWQPLSQEHKHTQTQAKTTKPISSYVSKPNQFDDAEEDSLFVEKLATTNVQSNTPVYAAFTRGSTSTHTTKPRTSVPTRAPLRPLGARDMPPSSADSPNLGGTEAEHHKVRARMSVPAMHYTAPLAPALNTQRPSSVLEQRSTVASQQPRPASVIGGGSLMQQPRQPGEEKSSIFSTPKMVQTPVQQPAVRHVSNTSPVPTTSLSLGPPRTGQVAPMRASIEVPASAREPRASMDVPLLSKQLQRASIDVPRYTGVPSSPAMAGYASPNTSLQAGPTFSTPSPALKQQSSVTPSAAPASFTPGQASAGIPQTPRFGRPASAAATVSVTSTPKSPADISIPTLNRPVSVAAQRAPSRLHSRPTSRPASSLGVGRGANHPSSAPFADVSNRDRPTGLSAAAAAAQLKHRRSFLGAFRKDDSRSTSVSSAKTQASARSSIQVEKENEVRRPMSPVAGDVVHARHSWFNQLLPRRQTQILMSVNNLTVTVEGCQALLNKLGATLTTQSKAQASAPITQQVPLVYALDQLFDHQEGAVTKCKPMRFKVEYTILPVSSQTRRVSAPTSMSGAQGIPGFDPRAFSRPMSPAFRAASSSLDEKVFATSVTFTHEKGSLNTFRIFMAKLRRDWRFNSRETPGSS</sequence>
<organism evidence="15 16">
    <name type="scientific">Malassezia psittaci</name>
    <dbReference type="NCBI Taxonomy" id="1821823"/>
    <lineage>
        <taxon>Eukaryota</taxon>
        <taxon>Fungi</taxon>
        <taxon>Dikarya</taxon>
        <taxon>Basidiomycota</taxon>
        <taxon>Ustilaginomycotina</taxon>
        <taxon>Malasseziomycetes</taxon>
        <taxon>Malasseziales</taxon>
        <taxon>Malasseziaceae</taxon>
        <taxon>Malassezia</taxon>
    </lineage>
</organism>
<dbReference type="EC" id="2.7.11.1" evidence="3"/>
<evidence type="ECO:0000256" key="12">
    <source>
        <dbReference type="PROSITE-ProRule" id="PRU10141"/>
    </source>
</evidence>
<feature type="region of interest" description="Disordered" evidence="13">
    <location>
        <begin position="1413"/>
        <end position="1462"/>
    </location>
</feature>
<dbReference type="GO" id="GO:0005935">
    <property type="term" value="C:cellular bud neck"/>
    <property type="evidence" value="ECO:0007669"/>
    <property type="project" value="UniProtKB-SubCell"/>
</dbReference>
<evidence type="ECO:0000256" key="13">
    <source>
        <dbReference type="SAM" id="MobiDB-lite"/>
    </source>
</evidence>
<comment type="catalytic activity">
    <reaction evidence="10">
        <text>L-threonyl-[protein] + ATP = O-phospho-L-threonyl-[protein] + ADP + H(+)</text>
        <dbReference type="Rhea" id="RHEA:46608"/>
        <dbReference type="Rhea" id="RHEA-COMP:11060"/>
        <dbReference type="Rhea" id="RHEA-COMP:11605"/>
        <dbReference type="ChEBI" id="CHEBI:15378"/>
        <dbReference type="ChEBI" id="CHEBI:30013"/>
        <dbReference type="ChEBI" id="CHEBI:30616"/>
        <dbReference type="ChEBI" id="CHEBI:61977"/>
        <dbReference type="ChEBI" id="CHEBI:456216"/>
        <dbReference type="EC" id="2.7.11.1"/>
    </reaction>
</comment>
<feature type="region of interest" description="Disordered" evidence="13">
    <location>
        <begin position="1481"/>
        <end position="1567"/>
    </location>
</feature>
<protein>
    <recommendedName>
        <fullName evidence="3">non-specific serine/threonine protein kinase</fullName>
        <ecNumber evidence="3">2.7.11.1</ecNumber>
    </recommendedName>
</protein>
<feature type="compositionally biased region" description="Polar residues" evidence="13">
    <location>
        <begin position="99"/>
        <end position="108"/>
    </location>
</feature>
<feature type="compositionally biased region" description="Low complexity" evidence="13">
    <location>
        <begin position="82"/>
        <end position="98"/>
    </location>
</feature>
<evidence type="ECO:0000256" key="1">
    <source>
        <dbReference type="ARBA" id="ARBA00004266"/>
    </source>
</evidence>
<comment type="catalytic activity">
    <reaction evidence="11">
        <text>L-seryl-[protein] + ATP = O-phospho-L-seryl-[protein] + ADP + H(+)</text>
        <dbReference type="Rhea" id="RHEA:17989"/>
        <dbReference type="Rhea" id="RHEA-COMP:9863"/>
        <dbReference type="Rhea" id="RHEA-COMP:11604"/>
        <dbReference type="ChEBI" id="CHEBI:15378"/>
        <dbReference type="ChEBI" id="CHEBI:29999"/>
        <dbReference type="ChEBI" id="CHEBI:30616"/>
        <dbReference type="ChEBI" id="CHEBI:83421"/>
        <dbReference type="ChEBI" id="CHEBI:456216"/>
        <dbReference type="EC" id="2.7.11.1"/>
    </reaction>
</comment>
<proteinExistence type="inferred from homology"/>
<feature type="compositionally biased region" description="Low complexity" evidence="13">
    <location>
        <begin position="1158"/>
        <end position="1172"/>
    </location>
</feature>
<feature type="compositionally biased region" description="Low complexity" evidence="13">
    <location>
        <begin position="665"/>
        <end position="676"/>
    </location>
</feature>
<feature type="compositionally biased region" description="Polar residues" evidence="13">
    <location>
        <begin position="1268"/>
        <end position="1298"/>
    </location>
</feature>
<evidence type="ECO:0000256" key="6">
    <source>
        <dbReference type="ARBA" id="ARBA00022679"/>
    </source>
</evidence>
<feature type="compositionally biased region" description="Polar residues" evidence="13">
    <location>
        <begin position="742"/>
        <end position="752"/>
    </location>
</feature>
<gene>
    <name evidence="15" type="ORF">MPSI1_003075</name>
</gene>
<dbReference type="InterPro" id="IPR011009">
    <property type="entry name" value="Kinase-like_dom_sf"/>
</dbReference>
<dbReference type="GO" id="GO:0004674">
    <property type="term" value="F:protein serine/threonine kinase activity"/>
    <property type="evidence" value="ECO:0007669"/>
    <property type="project" value="UniProtKB-KW"/>
</dbReference>
<evidence type="ECO:0000256" key="7">
    <source>
        <dbReference type="ARBA" id="ARBA00022741"/>
    </source>
</evidence>
<dbReference type="CDD" id="cd14081">
    <property type="entry name" value="STKc_BRSK1_2"/>
    <property type="match status" value="1"/>
</dbReference>
<keyword evidence="9 12" id="KW-0067">ATP-binding</keyword>
<dbReference type="PROSITE" id="PS50011">
    <property type="entry name" value="PROTEIN_KINASE_DOM"/>
    <property type="match status" value="1"/>
</dbReference>
<keyword evidence="16" id="KW-1185">Reference proteome</keyword>
<dbReference type="FunFam" id="1.10.510.10:FF:000394">
    <property type="entry name" value="Serine/threonine-protein kinase HSL1"/>
    <property type="match status" value="1"/>
</dbReference>
<dbReference type="Gene3D" id="1.10.510.10">
    <property type="entry name" value="Transferase(Phosphotransferase) domain 1"/>
    <property type="match status" value="1"/>
</dbReference>
<dbReference type="InterPro" id="IPR017441">
    <property type="entry name" value="Protein_kinase_ATP_BS"/>
</dbReference>
<feature type="region of interest" description="Disordered" evidence="13">
    <location>
        <begin position="467"/>
        <end position="534"/>
    </location>
</feature>
<evidence type="ECO:0000256" key="3">
    <source>
        <dbReference type="ARBA" id="ARBA00012513"/>
    </source>
</evidence>
<dbReference type="EMBL" id="CP118378">
    <property type="protein sequence ID" value="WFD44407.1"/>
    <property type="molecule type" value="Genomic_DNA"/>
</dbReference>
<dbReference type="Pfam" id="PF00069">
    <property type="entry name" value="Pkinase"/>
    <property type="match status" value="1"/>
</dbReference>
<feature type="region of interest" description="Disordered" evidence="13">
    <location>
        <begin position="864"/>
        <end position="984"/>
    </location>
</feature>